<organism evidence="1 2">
    <name type="scientific">Trichinella spiralis</name>
    <name type="common">Trichina worm</name>
    <dbReference type="NCBI Taxonomy" id="6334"/>
    <lineage>
        <taxon>Eukaryota</taxon>
        <taxon>Metazoa</taxon>
        <taxon>Ecdysozoa</taxon>
        <taxon>Nematoda</taxon>
        <taxon>Enoplea</taxon>
        <taxon>Dorylaimia</taxon>
        <taxon>Trichinellida</taxon>
        <taxon>Trichinellidae</taxon>
        <taxon>Trichinella</taxon>
    </lineage>
</organism>
<comment type="caution">
    <text evidence="1">The sequence shown here is derived from an EMBL/GenBank/DDBJ whole genome shotgun (WGS) entry which is preliminary data.</text>
</comment>
<dbReference type="EMBL" id="JYDH01000022">
    <property type="protein sequence ID" value="KRY38934.1"/>
    <property type="molecule type" value="Genomic_DNA"/>
</dbReference>
<dbReference type="InParanoid" id="A0A0V1BPP0"/>
<accession>A0A0V1BPP0</accession>
<evidence type="ECO:0000313" key="2">
    <source>
        <dbReference type="Proteomes" id="UP000054776"/>
    </source>
</evidence>
<protein>
    <submittedName>
        <fullName evidence="1">Uncharacterized protein</fullName>
    </submittedName>
</protein>
<sequence length="82" mass="9198">MCSPHWLLLLVRSGYDFDVQVMDSLIGAAVPALKHNTLNKATKEIRRPVVPSKRIESPETCLWSINCIQQACLYVVSRLAVC</sequence>
<proteinExistence type="predicted"/>
<gene>
    <name evidence="1" type="ORF">T01_7785</name>
</gene>
<evidence type="ECO:0000313" key="1">
    <source>
        <dbReference type="EMBL" id="KRY38934.1"/>
    </source>
</evidence>
<dbReference type="Proteomes" id="UP000054776">
    <property type="component" value="Unassembled WGS sequence"/>
</dbReference>
<dbReference type="AlphaFoldDB" id="A0A0V1BPP0"/>
<keyword evidence="2" id="KW-1185">Reference proteome</keyword>
<reference evidence="1 2" key="1">
    <citation type="submission" date="2015-01" db="EMBL/GenBank/DDBJ databases">
        <title>Evolution of Trichinella species and genotypes.</title>
        <authorList>
            <person name="Korhonen P.K."/>
            <person name="Edoardo P."/>
            <person name="Giuseppe L.R."/>
            <person name="Gasser R.B."/>
        </authorList>
    </citation>
    <scope>NUCLEOTIDE SEQUENCE [LARGE SCALE GENOMIC DNA]</scope>
    <source>
        <strain evidence="1">ISS3</strain>
    </source>
</reference>
<name>A0A0V1BPP0_TRISP</name>